<dbReference type="CDD" id="cd05936">
    <property type="entry name" value="FC-FACS_FadD_like"/>
    <property type="match status" value="1"/>
</dbReference>
<keyword evidence="3 10" id="KW-0436">Ligase</keyword>
<gene>
    <name evidence="10" type="primary">fadD</name>
    <name evidence="10" type="ORF">Q4Q50_06705</name>
</gene>
<evidence type="ECO:0000256" key="4">
    <source>
        <dbReference type="ARBA" id="ARBA00023136"/>
    </source>
</evidence>
<dbReference type="PROSITE" id="PS00455">
    <property type="entry name" value="AMP_BINDING"/>
    <property type="match status" value="1"/>
</dbReference>
<dbReference type="Gene3D" id="3.40.50.12780">
    <property type="entry name" value="N-terminal domain of ligase-like"/>
    <property type="match status" value="1"/>
</dbReference>
<dbReference type="NCBIfam" id="NF006523">
    <property type="entry name" value="PRK08974.1"/>
    <property type="match status" value="1"/>
</dbReference>
<evidence type="ECO:0000313" key="11">
    <source>
        <dbReference type="Proteomes" id="UP001249505"/>
    </source>
</evidence>
<feature type="domain" description="AMP-dependent synthetase/ligase" evidence="8">
    <location>
        <begin position="29"/>
        <end position="419"/>
    </location>
</feature>
<dbReference type="InterPro" id="IPR000873">
    <property type="entry name" value="AMP-dep_synth/lig_dom"/>
</dbReference>
<dbReference type="Pfam" id="PF00501">
    <property type="entry name" value="AMP-binding"/>
    <property type="match status" value="1"/>
</dbReference>
<evidence type="ECO:0000256" key="5">
    <source>
        <dbReference type="ARBA" id="ARBA00026121"/>
    </source>
</evidence>
<dbReference type="EMBL" id="JAUOES010000006">
    <property type="protein sequence ID" value="MDT3279986.1"/>
    <property type="molecule type" value="Genomic_DNA"/>
</dbReference>
<dbReference type="EC" id="6.2.1.3" evidence="5"/>
<evidence type="ECO:0000259" key="8">
    <source>
        <dbReference type="Pfam" id="PF00501"/>
    </source>
</evidence>
<name>A0ABU3FX85_9GAMM</name>
<dbReference type="GO" id="GO:0004467">
    <property type="term" value="F:long-chain fatty acid-CoA ligase activity"/>
    <property type="evidence" value="ECO:0007669"/>
    <property type="project" value="UniProtKB-EC"/>
</dbReference>
<dbReference type="Pfam" id="PF13193">
    <property type="entry name" value="AMP-binding_C"/>
    <property type="match status" value="1"/>
</dbReference>
<protein>
    <recommendedName>
        <fullName evidence="6">Long-chain-fatty-acid--CoA ligase</fullName>
        <ecNumber evidence="5">6.2.1.3</ecNumber>
    </recommendedName>
    <alternativeName>
        <fullName evidence="7">Long-chain acyl-CoA synthetase</fullName>
    </alternativeName>
</protein>
<dbReference type="InterPro" id="IPR020845">
    <property type="entry name" value="AMP-binding_CS"/>
</dbReference>
<keyword evidence="4" id="KW-0472">Membrane</keyword>
<evidence type="ECO:0000259" key="9">
    <source>
        <dbReference type="Pfam" id="PF13193"/>
    </source>
</evidence>
<feature type="domain" description="AMP-binding enzyme C-terminal" evidence="9">
    <location>
        <begin position="470"/>
        <end position="544"/>
    </location>
</feature>
<dbReference type="InterPro" id="IPR025110">
    <property type="entry name" value="AMP-bd_C"/>
</dbReference>
<comment type="subcellular location">
    <subcellularLocation>
        <location evidence="1">Membrane</location>
        <topology evidence="1">Peripheral membrane protein</topology>
    </subcellularLocation>
</comment>
<dbReference type="PANTHER" id="PTHR43767:SF8">
    <property type="entry name" value="LONG-CHAIN-FATTY-ACID--COA LIGASE"/>
    <property type="match status" value="1"/>
</dbReference>
<dbReference type="InterPro" id="IPR050237">
    <property type="entry name" value="ATP-dep_AMP-bd_enzyme"/>
</dbReference>
<evidence type="ECO:0000256" key="6">
    <source>
        <dbReference type="ARBA" id="ARBA00039545"/>
    </source>
</evidence>
<dbReference type="InterPro" id="IPR045851">
    <property type="entry name" value="AMP-bd_C_sf"/>
</dbReference>
<evidence type="ECO:0000256" key="3">
    <source>
        <dbReference type="ARBA" id="ARBA00022598"/>
    </source>
</evidence>
<evidence type="ECO:0000256" key="7">
    <source>
        <dbReference type="ARBA" id="ARBA00042773"/>
    </source>
</evidence>
<dbReference type="RefSeq" id="WP_311898879.1">
    <property type="nucleotide sequence ID" value="NZ_JAUOES010000006.1"/>
</dbReference>
<proteinExistence type="predicted"/>
<dbReference type="SUPFAM" id="SSF56801">
    <property type="entry name" value="Acetyl-CoA synthetase-like"/>
    <property type="match status" value="1"/>
</dbReference>
<evidence type="ECO:0000256" key="1">
    <source>
        <dbReference type="ARBA" id="ARBA00004170"/>
    </source>
</evidence>
<dbReference type="Gene3D" id="3.30.300.30">
    <property type="match status" value="1"/>
</dbReference>
<accession>A0ABU3FX85</accession>
<comment type="pathway">
    <text evidence="2">Lipid metabolism; fatty acid beta-oxidation.</text>
</comment>
<keyword evidence="11" id="KW-1185">Reference proteome</keyword>
<organism evidence="10 11">
    <name type="scientific">Shewanella scandinavica</name>
    <dbReference type="NCBI Taxonomy" id="3063538"/>
    <lineage>
        <taxon>Bacteria</taxon>
        <taxon>Pseudomonadati</taxon>
        <taxon>Pseudomonadota</taxon>
        <taxon>Gammaproteobacteria</taxon>
        <taxon>Alteromonadales</taxon>
        <taxon>Shewanellaceae</taxon>
        <taxon>Shewanella</taxon>
    </lineage>
</organism>
<comment type="caution">
    <text evidence="10">The sequence shown here is derived from an EMBL/GenBank/DDBJ whole genome shotgun (WGS) entry which is preliminary data.</text>
</comment>
<evidence type="ECO:0000256" key="2">
    <source>
        <dbReference type="ARBA" id="ARBA00005005"/>
    </source>
</evidence>
<dbReference type="PANTHER" id="PTHR43767">
    <property type="entry name" value="LONG-CHAIN-FATTY-ACID--COA LIGASE"/>
    <property type="match status" value="1"/>
</dbReference>
<dbReference type="Proteomes" id="UP001249505">
    <property type="component" value="Unassembled WGS sequence"/>
</dbReference>
<reference evidence="10 11" key="1">
    <citation type="submission" date="2023-07" db="EMBL/GenBank/DDBJ databases">
        <title>Novel Shewanella species isolated from Baltic Sea sediments.</title>
        <authorList>
            <person name="Martin-Rodriguez A.J."/>
        </authorList>
    </citation>
    <scope>NUCLEOTIDE SEQUENCE [LARGE SCALE GENOMIC DNA]</scope>
    <source>
        <strain evidence="10 11">SP2S1-2</strain>
    </source>
</reference>
<evidence type="ECO:0000313" key="10">
    <source>
        <dbReference type="EMBL" id="MDT3279986.1"/>
    </source>
</evidence>
<dbReference type="InterPro" id="IPR042099">
    <property type="entry name" value="ANL_N_sf"/>
</dbReference>
<sequence length="557" mass="61662">MDQPWINHLPKDVPAEINVEQYSSLVDMFETAVAKYEDQPAFINMGATLTYRKLEERSRAFAAYLQNELKLEKGDRVALMMPNLLQYPIALFGVLRAGMVVVNVNPLYTPRELKHQLIDSGAKAIVVVSNFARTLEEVVEQTPVESVIITSLGDQLSAPKRTLVNFVVKYIKKLVPKYDLPHALSMRDTLSTGRRMQYIKPDVTNDDLAFLQYTGGTTGVSKGAMLTHGNIVANVLQADGAYSPALNDGSEFVVTALPLYHIFALTVNCLLFLHKGSQNLLITNPRDIPGFVAELKKYPFTALTGVNTLFNALVNSDEFSQLDFSRLKLSIGGGMAVQKAVADKWQAITKTRLLEGYGLTEASPLLTCCPYNLDGYNGSIGFPAPSTLIQIRDDNGKVLAQGETGELFGKGPQVMKGYWQRPEETAKVIDTDGWLATGDIGYMDEKGFFYIVDRKKDMILVSGFNVFPNEVEEVVALHPKVIEVAAVGVPNDASGELVKVFVVAKDKSLTAEDIIKHCRIHLTGYKVPKLVEFRDELPKTNVGKILRRELRDEAKRA</sequence>